<dbReference type="Proteomes" id="UP000439903">
    <property type="component" value="Unassembled WGS sequence"/>
</dbReference>
<gene>
    <name evidence="1" type="ORF">F8M41_017697</name>
</gene>
<dbReference type="InterPro" id="IPR035992">
    <property type="entry name" value="Ricin_B-like_lectins"/>
</dbReference>
<accession>A0A8H4AMP1</accession>
<protein>
    <submittedName>
        <fullName evidence="1">Uncharacterized protein</fullName>
    </submittedName>
</protein>
<dbReference type="Gene3D" id="2.80.10.50">
    <property type="match status" value="1"/>
</dbReference>
<reference evidence="1 2" key="1">
    <citation type="journal article" date="2019" name="Environ. Microbiol.">
        <title>At the nexus of three kingdoms: the genome of the mycorrhizal fungus Gigaspora margarita provides insights into plant, endobacterial and fungal interactions.</title>
        <authorList>
            <person name="Venice F."/>
            <person name="Ghignone S."/>
            <person name="Salvioli di Fossalunga A."/>
            <person name="Amselem J."/>
            <person name="Novero M."/>
            <person name="Xianan X."/>
            <person name="Sedzielewska Toro K."/>
            <person name="Morin E."/>
            <person name="Lipzen A."/>
            <person name="Grigoriev I.V."/>
            <person name="Henrissat B."/>
            <person name="Martin F.M."/>
            <person name="Bonfante P."/>
        </authorList>
    </citation>
    <scope>NUCLEOTIDE SEQUENCE [LARGE SCALE GENOMIC DNA]</scope>
    <source>
        <strain evidence="1 2">BEG34</strain>
    </source>
</reference>
<name>A0A8H4AMP1_GIGMA</name>
<proteinExistence type="predicted"/>
<dbReference type="EMBL" id="WTPW01000412">
    <property type="protein sequence ID" value="KAF0513929.1"/>
    <property type="molecule type" value="Genomic_DNA"/>
</dbReference>
<dbReference type="SUPFAM" id="SSF50370">
    <property type="entry name" value="Ricin B-like lectins"/>
    <property type="match status" value="1"/>
</dbReference>
<evidence type="ECO:0000313" key="1">
    <source>
        <dbReference type="EMBL" id="KAF0513929.1"/>
    </source>
</evidence>
<sequence>MANTDIYFNIVPKGNEDFSLYLEDDDSTLTISDNKNSKNAQWTVKWLGVNEEQGMDMVVLINRGLHKAIFPNGNMQGSYIVPTSALSKDDYWLFGDIKETKFRGIFTSNNTDLTLNIWGGQYHIGKDVRLYPFTSRHNDLWSFQLVEQLFNF</sequence>
<organism evidence="1 2">
    <name type="scientific">Gigaspora margarita</name>
    <dbReference type="NCBI Taxonomy" id="4874"/>
    <lineage>
        <taxon>Eukaryota</taxon>
        <taxon>Fungi</taxon>
        <taxon>Fungi incertae sedis</taxon>
        <taxon>Mucoromycota</taxon>
        <taxon>Glomeromycotina</taxon>
        <taxon>Glomeromycetes</taxon>
        <taxon>Diversisporales</taxon>
        <taxon>Gigasporaceae</taxon>
        <taxon>Gigaspora</taxon>
    </lineage>
</organism>
<evidence type="ECO:0000313" key="2">
    <source>
        <dbReference type="Proteomes" id="UP000439903"/>
    </source>
</evidence>
<dbReference type="AlphaFoldDB" id="A0A8H4AMP1"/>
<comment type="caution">
    <text evidence="1">The sequence shown here is derived from an EMBL/GenBank/DDBJ whole genome shotgun (WGS) entry which is preliminary data.</text>
</comment>
<keyword evidence="2" id="KW-1185">Reference proteome</keyword>